<keyword evidence="1" id="KW-0347">Helicase</keyword>
<dbReference type="EC" id="3.6.4.13" evidence="1"/>
<name>A0A377U5W3_KLEPN</name>
<keyword evidence="1" id="KW-0378">Hydrolase</keyword>
<protein>
    <submittedName>
        <fullName evidence="1">ATP-dependent RNA helicase DeaD</fullName>
        <ecNumber evidence="1">3.6.4.13</ecNumber>
    </submittedName>
</protein>
<evidence type="ECO:0000313" key="1">
    <source>
        <dbReference type="EMBL" id="STS85487.1"/>
    </source>
</evidence>
<dbReference type="GO" id="GO:0003724">
    <property type="term" value="F:RNA helicase activity"/>
    <property type="evidence" value="ECO:0007669"/>
    <property type="project" value="UniProtKB-EC"/>
</dbReference>
<keyword evidence="1" id="KW-0067">ATP-binding</keyword>
<proteinExistence type="predicted"/>
<evidence type="ECO:0000313" key="2">
    <source>
        <dbReference type="Proteomes" id="UP000254938"/>
    </source>
</evidence>
<gene>
    <name evidence="1" type="primary">deaD_2</name>
    <name evidence="1" type="ORF">NCTC9140_07316</name>
</gene>
<dbReference type="AlphaFoldDB" id="A0A377U5W3"/>
<dbReference type="EMBL" id="UGKQ01000007">
    <property type="protein sequence ID" value="STS85487.1"/>
    <property type="molecule type" value="Genomic_DNA"/>
</dbReference>
<dbReference type="Proteomes" id="UP000254938">
    <property type="component" value="Unassembled WGS sequence"/>
</dbReference>
<sequence>MAEFETTFADLGLKAPILEALTDLGYENHLRSRLSAFRICWTAATFWVWPRPVAVKPQHSLYRC</sequence>
<accession>A0A377U5W3</accession>
<organism evidence="1 2">
    <name type="scientific">Klebsiella pneumoniae</name>
    <dbReference type="NCBI Taxonomy" id="573"/>
    <lineage>
        <taxon>Bacteria</taxon>
        <taxon>Pseudomonadati</taxon>
        <taxon>Pseudomonadota</taxon>
        <taxon>Gammaproteobacteria</taxon>
        <taxon>Enterobacterales</taxon>
        <taxon>Enterobacteriaceae</taxon>
        <taxon>Klebsiella/Raoultella group</taxon>
        <taxon>Klebsiella</taxon>
        <taxon>Klebsiella pneumoniae complex</taxon>
    </lineage>
</organism>
<keyword evidence="1" id="KW-0547">Nucleotide-binding</keyword>
<reference evidence="1 2" key="1">
    <citation type="submission" date="2018-06" db="EMBL/GenBank/DDBJ databases">
        <authorList>
            <consortium name="Pathogen Informatics"/>
            <person name="Doyle S."/>
        </authorList>
    </citation>
    <scope>NUCLEOTIDE SEQUENCE [LARGE SCALE GENOMIC DNA]</scope>
    <source>
        <strain evidence="1 2">NCTC9140</strain>
    </source>
</reference>
<dbReference type="GO" id="GO:0016787">
    <property type="term" value="F:hydrolase activity"/>
    <property type="evidence" value="ECO:0007669"/>
    <property type="project" value="UniProtKB-KW"/>
</dbReference>